<feature type="transmembrane region" description="Helical" evidence="1">
    <location>
        <begin position="32"/>
        <end position="53"/>
    </location>
</feature>
<evidence type="ECO:0000313" key="3">
    <source>
        <dbReference type="Proteomes" id="UP001162162"/>
    </source>
</evidence>
<comment type="caution">
    <text evidence="2">The sequence shown here is derived from an EMBL/GenBank/DDBJ whole genome shotgun (WGS) entry which is preliminary data.</text>
</comment>
<gene>
    <name evidence="2" type="ORF">NQ318_010652</name>
</gene>
<dbReference type="AlphaFoldDB" id="A0AAV8XCW3"/>
<keyword evidence="3" id="KW-1185">Reference proteome</keyword>
<protein>
    <submittedName>
        <fullName evidence="2">Uncharacterized protein</fullName>
    </submittedName>
</protein>
<dbReference type="Proteomes" id="UP001162162">
    <property type="component" value="Unassembled WGS sequence"/>
</dbReference>
<accession>A0AAV8XCW3</accession>
<dbReference type="EMBL" id="JAPWTK010000767">
    <property type="protein sequence ID" value="KAJ8936236.1"/>
    <property type="molecule type" value="Genomic_DNA"/>
</dbReference>
<name>A0AAV8XCW3_9CUCU</name>
<evidence type="ECO:0000313" key="2">
    <source>
        <dbReference type="EMBL" id="KAJ8936236.1"/>
    </source>
</evidence>
<evidence type="ECO:0000256" key="1">
    <source>
        <dbReference type="SAM" id="Phobius"/>
    </source>
</evidence>
<organism evidence="2 3">
    <name type="scientific">Aromia moschata</name>
    <dbReference type="NCBI Taxonomy" id="1265417"/>
    <lineage>
        <taxon>Eukaryota</taxon>
        <taxon>Metazoa</taxon>
        <taxon>Ecdysozoa</taxon>
        <taxon>Arthropoda</taxon>
        <taxon>Hexapoda</taxon>
        <taxon>Insecta</taxon>
        <taxon>Pterygota</taxon>
        <taxon>Neoptera</taxon>
        <taxon>Endopterygota</taxon>
        <taxon>Coleoptera</taxon>
        <taxon>Polyphaga</taxon>
        <taxon>Cucujiformia</taxon>
        <taxon>Chrysomeloidea</taxon>
        <taxon>Cerambycidae</taxon>
        <taxon>Cerambycinae</taxon>
        <taxon>Callichromatini</taxon>
        <taxon>Aromia</taxon>
    </lineage>
</organism>
<keyword evidence="1" id="KW-0812">Transmembrane</keyword>
<reference evidence="2" key="1">
    <citation type="journal article" date="2023" name="Insect Mol. Biol.">
        <title>Genome sequencing provides insights into the evolution of gene families encoding plant cell wall-degrading enzymes in longhorned beetles.</title>
        <authorList>
            <person name="Shin N.R."/>
            <person name="Okamura Y."/>
            <person name="Kirsch R."/>
            <person name="Pauchet Y."/>
        </authorList>
    </citation>
    <scope>NUCLEOTIDE SEQUENCE</scope>
    <source>
        <strain evidence="2">AMC_N1</strain>
    </source>
</reference>
<keyword evidence="1" id="KW-0472">Membrane</keyword>
<keyword evidence="1" id="KW-1133">Transmembrane helix</keyword>
<sequence length="223" mass="24688">MPDVPKGALAAQGEAGHKAPSCPLIHGPLRHYILNALWIAVNLVCVFLTLFHLRKLHRDLTKANVEAVRVAGLVTTLVNVTGGGPDGQMNANSERIRRKHNTKIWIDIMGFPCVRLKRGKAQIKEKLPSSIGKFYNPPIVTLCLLNLELSHHQKLQSQIVERPKDLGHFQNVINGLMVGQIGFCTAFERSPLFDESFPKCSTNGVRWEDVSSSAGNFHDELSP</sequence>
<proteinExistence type="predicted"/>